<dbReference type="EMBL" id="MFTI01000007">
    <property type="protein sequence ID" value="OGI61053.1"/>
    <property type="molecule type" value="Genomic_DNA"/>
</dbReference>
<dbReference type="AlphaFoldDB" id="A0A1F6UUL3"/>
<protein>
    <recommendedName>
        <fullName evidence="4">Type 4 fimbrial biogenesis protein PilX N-terminal domain-containing protein</fullName>
    </recommendedName>
</protein>
<dbReference type="Proteomes" id="UP000177869">
    <property type="component" value="Unassembled WGS sequence"/>
</dbReference>
<accession>A0A1F6UUL3</accession>
<evidence type="ECO:0000256" key="1">
    <source>
        <dbReference type="SAM" id="Phobius"/>
    </source>
</evidence>
<proteinExistence type="predicted"/>
<gene>
    <name evidence="2" type="ORF">A2814_02240</name>
</gene>
<feature type="transmembrane region" description="Helical" evidence="1">
    <location>
        <begin position="12"/>
        <end position="34"/>
    </location>
</feature>
<comment type="caution">
    <text evidence="2">The sequence shown here is derived from an EMBL/GenBank/DDBJ whole genome shotgun (WGS) entry which is preliminary data.</text>
</comment>
<dbReference type="STRING" id="1801732.A2814_02240"/>
<name>A0A1F6UUL3_9BACT</name>
<keyword evidence="1" id="KW-1133">Transmembrane helix</keyword>
<keyword evidence="1" id="KW-0472">Membrane</keyword>
<evidence type="ECO:0008006" key="4">
    <source>
        <dbReference type="Google" id="ProtNLM"/>
    </source>
</evidence>
<evidence type="ECO:0000313" key="3">
    <source>
        <dbReference type="Proteomes" id="UP000177869"/>
    </source>
</evidence>
<organism evidence="2 3">
    <name type="scientific">Candidatus Nomurabacteria bacterium RIFCSPHIGHO2_01_FULL_38_19</name>
    <dbReference type="NCBI Taxonomy" id="1801732"/>
    <lineage>
        <taxon>Bacteria</taxon>
        <taxon>Candidatus Nomuraibacteriota</taxon>
    </lineage>
</organism>
<sequence>MNKFKKNIKNQGQAMIISMIFFLFISLAIISGLVSPSVREFKIANDLIKSRQSFFLSESAVEDSYFRLKTGKAIGATNTISLGDNSATATITDSGYNEKTISALGDVSSRQRKNELVLNTGVGVSFNYGVQVGQGGLEMNNLSKIIGNAYSNGNIIGTNSARIQGTAIASGPVGIIEGMDINGDAWSYTIRGTSTVGGSATHSVLQNTTVTGNVAADFISNCTIGGTAKYDIRSSCTVTGVTTVPNPEVFIPANILPLPISEAQIDLWEAEAEAGGVVGSQNYSSGNINLGPKKINGDLLLSNTAELTVTGTLWVTGEIRLSNSAIMRLAPSFGNSSGVVFAGIDENSSNGYIEISNSAQLLGSGASGSYIMLLSQKEGVTSNAIKMSNSSAAAIVYAGEGKIEINNSAALKEVTAYLLKITNNATVTYESGLANANFVNGPSGGWNIKSWREIK</sequence>
<reference evidence="2 3" key="1">
    <citation type="journal article" date="2016" name="Nat. Commun.">
        <title>Thousands of microbial genomes shed light on interconnected biogeochemical processes in an aquifer system.</title>
        <authorList>
            <person name="Anantharaman K."/>
            <person name="Brown C.T."/>
            <person name="Hug L.A."/>
            <person name="Sharon I."/>
            <person name="Castelle C.J."/>
            <person name="Probst A.J."/>
            <person name="Thomas B.C."/>
            <person name="Singh A."/>
            <person name="Wilkins M.J."/>
            <person name="Karaoz U."/>
            <person name="Brodie E.L."/>
            <person name="Williams K.H."/>
            <person name="Hubbard S.S."/>
            <person name="Banfield J.F."/>
        </authorList>
    </citation>
    <scope>NUCLEOTIDE SEQUENCE [LARGE SCALE GENOMIC DNA]</scope>
</reference>
<evidence type="ECO:0000313" key="2">
    <source>
        <dbReference type="EMBL" id="OGI61053.1"/>
    </source>
</evidence>
<keyword evidence="1" id="KW-0812">Transmembrane</keyword>